<proteinExistence type="predicted"/>
<dbReference type="InterPro" id="IPR013036">
    <property type="entry name" value="DUF1587"/>
</dbReference>
<dbReference type="Pfam" id="PF07627">
    <property type="entry name" value="PSCyt3"/>
    <property type="match status" value="1"/>
</dbReference>
<feature type="domain" description="DUF1587" evidence="3">
    <location>
        <begin position="165"/>
        <end position="229"/>
    </location>
</feature>
<dbReference type="Pfam" id="PF07631">
    <property type="entry name" value="PSD4"/>
    <property type="match status" value="1"/>
</dbReference>
<dbReference type="Proteomes" id="UP000317648">
    <property type="component" value="Chromosome"/>
</dbReference>
<evidence type="ECO:0000313" key="9">
    <source>
        <dbReference type="Proteomes" id="UP000317648"/>
    </source>
</evidence>
<dbReference type="AlphaFoldDB" id="A0A518E4I5"/>
<dbReference type="SUPFAM" id="SSF46626">
    <property type="entry name" value="Cytochrome c"/>
    <property type="match status" value="1"/>
</dbReference>
<dbReference type="Pfam" id="PF07626">
    <property type="entry name" value="PSD3"/>
    <property type="match status" value="1"/>
</dbReference>
<feature type="chain" id="PRO_5022106558" description="Planctomycete cytochrome C" evidence="1">
    <location>
        <begin position="21"/>
        <end position="893"/>
    </location>
</feature>
<dbReference type="EMBL" id="CP036433">
    <property type="protein sequence ID" value="QDU99006.1"/>
    <property type="molecule type" value="Genomic_DNA"/>
</dbReference>
<evidence type="ECO:0000256" key="1">
    <source>
        <dbReference type="SAM" id="SignalP"/>
    </source>
</evidence>
<evidence type="ECO:0000259" key="7">
    <source>
        <dbReference type="Pfam" id="PF07637"/>
    </source>
</evidence>
<sequence length="893" mass="100458" precursor="true">MKLLPVWIACCLLFAPIATAQNAAPASPDTANVPSLAELKAAGAQRSSYRQASPQPIETAVPQPRLAAFRQEIQPILQQTCVPCHGPELQEGNIRIDTLDPDLLHGDDVDWWLEVVAVLSKGEMPPADEAELADQDRSKIIEWLSTEIQTASTVRRAEQGRSSFRRMTRYEYQYALQDLLGVPGNFADNLPPESPSEDGFQNSSEMLHMTATQLAACRESIRQALRRAIVRGDQPPPQYWGVSMEDAAAAEWVKQDEQLARIREQHKNDPEKLAQELKRQTARFQARPSGAHYRNLTTGQTAGASWRYSGARYAWKPAAAPPEIPADFDHVAVIPPRQKLIVELGDTVPDEGVLRVRIRASRTSAEEQPAPSLQLEFGWQASNDSHASVRISDHDLAITAGPDQPEFYEWRIPLSEVYPRNSVRGVNRMGDLPSPSEYIKIVNSSVSGGDVQLDYVEITAPVYDQWPPASHTRIFFDSPHRQDETVYAREVLARFLTRAWRRPPTPAELDQKLAQFTRIRPQCDDFQDAMTEVLETVLASPRFLYLVAADDTDAESRTADFELATRLSLFLWCSTPDEELLDLAADGRLADREVLASQVRRMLADPKAERFSRHFVRQWLGMQLLDYLNVDRKAYPQFDPALKEAMQQEPVAFFQEMLQQNHSVLDFLHADYALVNERLAKHYGLSDVEGNHFRRVKLDLQPERGGLLTQAGLLAMNSDGKDSHPLKRGIWMLKSLLNDPPPPPPPAVPEIDLADPEIAKLTLKERIEDHRNHTACMSCHAKIDPWGIAFENFDAVGAWRTQVQGKPVDASSLLFNREKLDGVDGLKRYLLEHRQDQFARALVHKMTTFALGRPLTFADRAPIDQITAELRRQDDGLATLVQLIVASDLFSPQ</sequence>
<evidence type="ECO:0000259" key="5">
    <source>
        <dbReference type="Pfam" id="PF07631"/>
    </source>
</evidence>
<accession>A0A518E4I5</accession>
<evidence type="ECO:0000259" key="2">
    <source>
        <dbReference type="Pfam" id="PF07624"/>
    </source>
</evidence>
<evidence type="ECO:0000313" key="8">
    <source>
        <dbReference type="EMBL" id="QDU99006.1"/>
    </source>
</evidence>
<dbReference type="InterPro" id="IPR011429">
    <property type="entry name" value="Cyt_c_Planctomycete-type"/>
</dbReference>
<dbReference type="RefSeq" id="WP_231756475.1">
    <property type="nucleotide sequence ID" value="NZ_CP036433.1"/>
</dbReference>
<dbReference type="Pfam" id="PF07635">
    <property type="entry name" value="PSCyt1"/>
    <property type="match status" value="1"/>
</dbReference>
<dbReference type="KEGG" id="lcre:Pla8534_69170"/>
<keyword evidence="9" id="KW-1185">Reference proteome</keyword>
<name>A0A518E4I5_9BACT</name>
<gene>
    <name evidence="8" type="ORF">Pla8534_69170</name>
</gene>
<evidence type="ECO:0000259" key="3">
    <source>
        <dbReference type="Pfam" id="PF07626"/>
    </source>
</evidence>
<dbReference type="InterPro" id="IPR036909">
    <property type="entry name" value="Cyt_c-like_dom_sf"/>
</dbReference>
<dbReference type="InterPro" id="IPR011478">
    <property type="entry name" value="DUF1585"/>
</dbReference>
<dbReference type="InterPro" id="IPR013043">
    <property type="entry name" value="DUF1595"/>
</dbReference>
<dbReference type="GO" id="GO:0009055">
    <property type="term" value="F:electron transfer activity"/>
    <property type="evidence" value="ECO:0007669"/>
    <property type="project" value="InterPro"/>
</dbReference>
<organism evidence="8 9">
    <name type="scientific">Lignipirellula cremea</name>
    <dbReference type="NCBI Taxonomy" id="2528010"/>
    <lineage>
        <taxon>Bacteria</taxon>
        <taxon>Pseudomonadati</taxon>
        <taxon>Planctomycetota</taxon>
        <taxon>Planctomycetia</taxon>
        <taxon>Pirellulales</taxon>
        <taxon>Pirellulaceae</taxon>
        <taxon>Lignipirellula</taxon>
    </lineage>
</organism>
<feature type="domain" description="DUF1595" evidence="7">
    <location>
        <begin position="487"/>
        <end position="547"/>
    </location>
</feature>
<feature type="domain" description="Cytochrome C Planctomycete-type" evidence="6">
    <location>
        <begin position="81"/>
        <end position="128"/>
    </location>
</feature>
<feature type="domain" description="DUF1588" evidence="4">
    <location>
        <begin position="704"/>
        <end position="802"/>
    </location>
</feature>
<dbReference type="GO" id="GO:0020037">
    <property type="term" value="F:heme binding"/>
    <property type="evidence" value="ECO:0007669"/>
    <property type="project" value="InterPro"/>
</dbReference>
<protein>
    <recommendedName>
        <fullName evidence="10">Planctomycete cytochrome C</fullName>
    </recommendedName>
</protein>
<evidence type="ECO:0000259" key="4">
    <source>
        <dbReference type="Pfam" id="PF07627"/>
    </source>
</evidence>
<dbReference type="InterPro" id="IPR013042">
    <property type="entry name" value="DUF1592"/>
</dbReference>
<keyword evidence="1" id="KW-0732">Signal</keyword>
<feature type="domain" description="DUF1585" evidence="2">
    <location>
        <begin position="818"/>
        <end position="890"/>
    </location>
</feature>
<evidence type="ECO:0008006" key="10">
    <source>
        <dbReference type="Google" id="ProtNLM"/>
    </source>
</evidence>
<evidence type="ECO:0000259" key="6">
    <source>
        <dbReference type="Pfam" id="PF07635"/>
    </source>
</evidence>
<dbReference type="Gene3D" id="1.10.760.10">
    <property type="entry name" value="Cytochrome c-like domain"/>
    <property type="match status" value="1"/>
</dbReference>
<dbReference type="Pfam" id="PF07624">
    <property type="entry name" value="PSD2"/>
    <property type="match status" value="1"/>
</dbReference>
<feature type="signal peptide" evidence="1">
    <location>
        <begin position="1"/>
        <end position="20"/>
    </location>
</feature>
<dbReference type="InterPro" id="IPR013039">
    <property type="entry name" value="DUF1588"/>
</dbReference>
<reference evidence="8 9" key="1">
    <citation type="submission" date="2019-02" db="EMBL/GenBank/DDBJ databases">
        <title>Deep-cultivation of Planctomycetes and their phenomic and genomic characterization uncovers novel biology.</title>
        <authorList>
            <person name="Wiegand S."/>
            <person name="Jogler M."/>
            <person name="Boedeker C."/>
            <person name="Pinto D."/>
            <person name="Vollmers J."/>
            <person name="Rivas-Marin E."/>
            <person name="Kohn T."/>
            <person name="Peeters S.H."/>
            <person name="Heuer A."/>
            <person name="Rast P."/>
            <person name="Oberbeckmann S."/>
            <person name="Bunk B."/>
            <person name="Jeske O."/>
            <person name="Meyerdierks A."/>
            <person name="Storesund J.E."/>
            <person name="Kallscheuer N."/>
            <person name="Luecker S."/>
            <person name="Lage O.M."/>
            <person name="Pohl T."/>
            <person name="Merkel B.J."/>
            <person name="Hornburger P."/>
            <person name="Mueller R.-W."/>
            <person name="Bruemmer F."/>
            <person name="Labrenz M."/>
            <person name="Spormann A.M."/>
            <person name="Op den Camp H."/>
            <person name="Overmann J."/>
            <person name="Amann R."/>
            <person name="Jetten M.S.M."/>
            <person name="Mascher T."/>
            <person name="Medema M.H."/>
            <person name="Devos D.P."/>
            <person name="Kaster A.-K."/>
            <person name="Ovreas L."/>
            <person name="Rohde M."/>
            <person name="Galperin M.Y."/>
            <person name="Jogler C."/>
        </authorList>
    </citation>
    <scope>NUCLEOTIDE SEQUENCE [LARGE SCALE GENOMIC DNA]</scope>
    <source>
        <strain evidence="8 9">Pla85_3_4</strain>
    </source>
</reference>
<dbReference type="Pfam" id="PF07637">
    <property type="entry name" value="PSD5"/>
    <property type="match status" value="1"/>
</dbReference>
<feature type="domain" description="DUF1592" evidence="5">
    <location>
        <begin position="560"/>
        <end position="685"/>
    </location>
</feature>